<evidence type="ECO:0000313" key="1">
    <source>
        <dbReference type="EMBL" id="EDP8234472.1"/>
    </source>
</evidence>
<dbReference type="Proteomes" id="UP000478805">
    <property type="component" value="Unassembled WGS sequence"/>
</dbReference>
<dbReference type="RefSeq" id="WP_215469791.1">
    <property type="nucleotide sequence ID" value="NZ_JAGJGI010000004.1"/>
</dbReference>
<comment type="caution">
    <text evidence="1">The sequence shown here is derived from an EMBL/GenBank/DDBJ whole genome shotgun (WGS) entry which is preliminary data.</text>
</comment>
<protein>
    <submittedName>
        <fullName evidence="1">DUF4917 family protein</fullName>
    </submittedName>
</protein>
<sequence>MIKTISKYITEEYYERIFFKMNDKNQLLTYEDIKRKMTMLSQKNNVLLLGNGFSIAYEANFSFENLINNMNKNDNIINNLFSKLELTNSHDIEEIMKHLEISQRVLECFDFNDKSSIVEEYKIKLKEEFIKIIREKHPKFLDEKSSTAIEFIESYSNIFTLNYDLLLYWLIMEYNKQAKDDKRKKYCDGFFKKDSSLIFQKDYRDKNFFFLHGALHLFEIDNKLIKIRNKDKAILDQIIQQIDNKNYPVCFRWRF</sequence>
<organism evidence="1 2">
    <name type="scientific">Campylobacter jejuni</name>
    <dbReference type="NCBI Taxonomy" id="197"/>
    <lineage>
        <taxon>Bacteria</taxon>
        <taxon>Pseudomonadati</taxon>
        <taxon>Campylobacterota</taxon>
        <taxon>Epsilonproteobacteria</taxon>
        <taxon>Campylobacterales</taxon>
        <taxon>Campylobacteraceae</taxon>
        <taxon>Campylobacter</taxon>
    </lineage>
</organism>
<reference evidence="1 2" key="1">
    <citation type="submission" date="2020-01" db="EMBL/GenBank/DDBJ databases">
        <authorList>
            <consortium name="PulseNet: The National Subtyping Network for Foodborne Disease Surveillance"/>
            <person name="Tarr C.L."/>
            <person name="Trees E."/>
            <person name="Katz L.S."/>
            <person name="Carleton-Romer H.A."/>
            <person name="Stroika S."/>
            <person name="Kucerova Z."/>
            <person name="Roache K.F."/>
            <person name="Sabol A.L."/>
            <person name="Besser J."/>
            <person name="Gerner-Smidt P."/>
        </authorList>
    </citation>
    <scope>NUCLEOTIDE SEQUENCE [LARGE SCALE GENOMIC DNA]</scope>
    <source>
        <strain evidence="1 2">PNUSAC014094</strain>
    </source>
</reference>
<accession>A0A690UYC0</accession>
<dbReference type="InterPro" id="IPR032581">
    <property type="entry name" value="DUF4917"/>
</dbReference>
<dbReference type="Pfam" id="PF16263">
    <property type="entry name" value="DUF4917"/>
    <property type="match status" value="1"/>
</dbReference>
<proteinExistence type="predicted"/>
<dbReference type="AlphaFoldDB" id="A0A690UYC0"/>
<name>A0A690UYC0_CAMJU</name>
<gene>
    <name evidence="1" type="ORF">GSU20_05740</name>
</gene>
<evidence type="ECO:0000313" key="2">
    <source>
        <dbReference type="Proteomes" id="UP000478805"/>
    </source>
</evidence>
<dbReference type="EMBL" id="AANOVI010000005">
    <property type="protein sequence ID" value="EDP8234472.1"/>
    <property type="molecule type" value="Genomic_DNA"/>
</dbReference>